<organism evidence="1 2">
    <name type="scientific">Chrysodeixis includens</name>
    <name type="common">Soybean looper</name>
    <name type="synonym">Pseudoplusia includens</name>
    <dbReference type="NCBI Taxonomy" id="689277"/>
    <lineage>
        <taxon>Eukaryota</taxon>
        <taxon>Metazoa</taxon>
        <taxon>Ecdysozoa</taxon>
        <taxon>Arthropoda</taxon>
        <taxon>Hexapoda</taxon>
        <taxon>Insecta</taxon>
        <taxon>Pterygota</taxon>
        <taxon>Neoptera</taxon>
        <taxon>Endopterygota</taxon>
        <taxon>Lepidoptera</taxon>
        <taxon>Glossata</taxon>
        <taxon>Ditrysia</taxon>
        <taxon>Noctuoidea</taxon>
        <taxon>Noctuidae</taxon>
        <taxon>Plusiinae</taxon>
        <taxon>Chrysodeixis</taxon>
    </lineage>
</organism>
<sequence length="239" mass="26575">MSIAQRLCSEIVEPVFNTSQNFSTFNTSKKLNHHHGPTVSAKHRSGCRPVVAQKKKVSKLPPRDTDGSHTLLQKLKSKETLLKSDLIDTAVNTLITGPLKCDIDCVTNVRKRDARCVCKCAHGRVANCKASTKRIQTLSNLGYINSDKACAQIVETVSCGTQFLEKLGHFSNQNNLSTKTMVNKETMALLLKPNSVKNEKPSQDARNTYTNRVSERVSHSHLIAKRWAMSPYPVRGPDF</sequence>
<accession>A0A9P0BVK5</accession>
<dbReference type="Proteomes" id="UP001154114">
    <property type="component" value="Chromosome 22"/>
</dbReference>
<evidence type="ECO:0000313" key="1">
    <source>
        <dbReference type="EMBL" id="CAH0596272.1"/>
    </source>
</evidence>
<dbReference type="EMBL" id="LR824025">
    <property type="protein sequence ID" value="CAH0596272.1"/>
    <property type="molecule type" value="Genomic_DNA"/>
</dbReference>
<evidence type="ECO:0000313" key="2">
    <source>
        <dbReference type="Proteomes" id="UP001154114"/>
    </source>
</evidence>
<protein>
    <submittedName>
        <fullName evidence="1">Uncharacterized protein</fullName>
    </submittedName>
</protein>
<gene>
    <name evidence="1" type="ORF">CINC_LOCUS7067</name>
</gene>
<keyword evidence="2" id="KW-1185">Reference proteome</keyword>
<name>A0A9P0BVK5_CHRIL</name>
<reference evidence="1" key="1">
    <citation type="submission" date="2021-12" db="EMBL/GenBank/DDBJ databases">
        <authorList>
            <person name="King R."/>
        </authorList>
    </citation>
    <scope>NUCLEOTIDE SEQUENCE</scope>
</reference>
<dbReference type="AlphaFoldDB" id="A0A9P0BVK5"/>
<proteinExistence type="predicted"/>
<dbReference type="OrthoDB" id="6991852at2759"/>